<accession>A0A0C1EC77</accession>
<dbReference type="InterPro" id="IPR051604">
    <property type="entry name" value="Ergot_Alk_Oxidoreductase"/>
</dbReference>
<dbReference type="AlphaFoldDB" id="A0A0C1EC77"/>
<dbReference type="InterPro" id="IPR036291">
    <property type="entry name" value="NAD(P)-bd_dom_sf"/>
</dbReference>
<dbReference type="PANTHER" id="PTHR43162">
    <property type="match status" value="1"/>
</dbReference>
<dbReference type="SUPFAM" id="SSF51735">
    <property type="entry name" value="NAD(P)-binding Rossmann-fold domains"/>
    <property type="match status" value="1"/>
</dbReference>
<feature type="domain" description="NmrA-like" evidence="1">
    <location>
        <begin position="18"/>
        <end position="252"/>
    </location>
</feature>
<dbReference type="InterPro" id="IPR008030">
    <property type="entry name" value="NmrA-like"/>
</dbReference>
<evidence type="ECO:0000313" key="3">
    <source>
        <dbReference type="Proteomes" id="UP000031307"/>
    </source>
</evidence>
<name>A0A0C1EC77_9BACT</name>
<evidence type="ECO:0000313" key="2">
    <source>
        <dbReference type="EMBL" id="KIA77623.1"/>
    </source>
</evidence>
<dbReference type="EMBL" id="JSAM01000073">
    <property type="protein sequence ID" value="KIA77623.1"/>
    <property type="molecule type" value="Genomic_DNA"/>
</dbReference>
<dbReference type="Gene3D" id="3.90.25.10">
    <property type="entry name" value="UDP-galactose 4-epimerase, domain 1"/>
    <property type="match status" value="1"/>
</dbReference>
<reference evidence="2 3" key="1">
    <citation type="journal article" date="2014" name="Mol. Biol. Evol.">
        <title>Massive expansion of Ubiquitination-related gene families within the Chlamydiae.</title>
        <authorList>
            <person name="Domman D."/>
            <person name="Collingro A."/>
            <person name="Lagkouvardos I."/>
            <person name="Gehre L."/>
            <person name="Weinmaier T."/>
            <person name="Rattei T."/>
            <person name="Subtil A."/>
            <person name="Horn M."/>
        </authorList>
    </citation>
    <scope>NUCLEOTIDE SEQUENCE [LARGE SCALE GENOMIC DNA]</scope>
    <source>
        <strain evidence="2 3">OEW1</strain>
    </source>
</reference>
<protein>
    <recommendedName>
        <fullName evidence="1">NmrA-like domain-containing protein</fullName>
    </recommendedName>
</protein>
<dbReference type="Gene3D" id="3.40.50.720">
    <property type="entry name" value="NAD(P)-binding Rossmann-like Domain"/>
    <property type="match status" value="1"/>
</dbReference>
<gene>
    <name evidence="2" type="ORF">DB43_GD00540</name>
</gene>
<sequence length="311" mass="35092">MTKLLTLTRKAKMASSNKPTVLVLGATGQLGKIIADGLKKKDSVTLSVATRKREQLPTLKEKYGHAVYLDFDDPRTFPEALKGVERLFLLTGYTVDMLVQSKAIVDAAKKAHVKHIVHLGVFTPEEDCYDPHFAWHQMIEVYIKASGISYTFLHPNCFMQNLSGFYSMVKNGKVRFYANDKKLGWIALEDVAEASVKILTEGPAKHHGKDYWFSTESLNLDEIAWILTEVTGKKFIADSQPPEQFIKDFSVNVTYVDPYFIGVQKFFEQVVDGRMAYIAEVRDDAPLLIGRKGTTLKEWAKLHKDELIALA</sequence>
<proteinExistence type="predicted"/>
<evidence type="ECO:0000259" key="1">
    <source>
        <dbReference type="Pfam" id="PF05368"/>
    </source>
</evidence>
<comment type="caution">
    <text evidence="2">The sequence shown here is derived from an EMBL/GenBank/DDBJ whole genome shotgun (WGS) entry which is preliminary data.</text>
</comment>
<dbReference type="PANTHER" id="PTHR43162:SF1">
    <property type="entry name" value="PRESTALK A DIFFERENTIATION PROTEIN A"/>
    <property type="match status" value="1"/>
</dbReference>
<organism evidence="2 3">
    <name type="scientific">Parachlamydia acanthamoebae</name>
    <dbReference type="NCBI Taxonomy" id="83552"/>
    <lineage>
        <taxon>Bacteria</taxon>
        <taxon>Pseudomonadati</taxon>
        <taxon>Chlamydiota</taxon>
        <taxon>Chlamydiia</taxon>
        <taxon>Parachlamydiales</taxon>
        <taxon>Parachlamydiaceae</taxon>
        <taxon>Parachlamydia</taxon>
    </lineage>
</organism>
<dbReference type="Pfam" id="PF05368">
    <property type="entry name" value="NmrA"/>
    <property type="match status" value="1"/>
</dbReference>
<dbReference type="PATRIC" id="fig|83552.4.peg.1265"/>
<dbReference type="Proteomes" id="UP000031307">
    <property type="component" value="Unassembled WGS sequence"/>
</dbReference>